<dbReference type="InterPro" id="IPR003341">
    <property type="entry name" value="Cys_rich_tripleX"/>
</dbReference>
<keyword evidence="3" id="KW-1185">Reference proteome</keyword>
<dbReference type="AlphaFoldDB" id="A0A3Q0IUZ1"/>
<feature type="chain" id="PRO_5018094830" evidence="1">
    <location>
        <begin position="21"/>
        <end position="669"/>
    </location>
</feature>
<gene>
    <name evidence="4" type="primary">LOC103510125</name>
</gene>
<dbReference type="STRING" id="121845.A0A3Q0IUZ1"/>
<feature type="domain" description="EGF-like" evidence="2">
    <location>
        <begin position="426"/>
        <end position="457"/>
    </location>
</feature>
<dbReference type="Gene3D" id="2.10.25.10">
    <property type="entry name" value="Laminin"/>
    <property type="match status" value="9"/>
</dbReference>
<feature type="domain" description="EGF-like" evidence="2">
    <location>
        <begin position="295"/>
        <end position="325"/>
    </location>
</feature>
<dbReference type="RefSeq" id="XP_026680064.1">
    <property type="nucleotide sequence ID" value="XM_026824263.1"/>
</dbReference>
<dbReference type="InterPro" id="IPR053255">
    <property type="entry name" value="EGF-like_domain"/>
</dbReference>
<feature type="domain" description="EGF-like" evidence="2">
    <location>
        <begin position="96"/>
        <end position="127"/>
    </location>
</feature>
<dbReference type="Proteomes" id="UP000079169">
    <property type="component" value="Unplaced"/>
</dbReference>
<dbReference type="PaxDb" id="121845-A0A3Q0IUZ1"/>
<organism evidence="3 4">
    <name type="scientific">Diaphorina citri</name>
    <name type="common">Asian citrus psyllid</name>
    <dbReference type="NCBI Taxonomy" id="121845"/>
    <lineage>
        <taxon>Eukaryota</taxon>
        <taxon>Metazoa</taxon>
        <taxon>Ecdysozoa</taxon>
        <taxon>Arthropoda</taxon>
        <taxon>Hexapoda</taxon>
        <taxon>Insecta</taxon>
        <taxon>Pterygota</taxon>
        <taxon>Neoptera</taxon>
        <taxon>Paraneoptera</taxon>
        <taxon>Hemiptera</taxon>
        <taxon>Sternorrhyncha</taxon>
        <taxon>Psylloidea</taxon>
        <taxon>Psyllidae</taxon>
        <taxon>Diaphorininae</taxon>
        <taxon>Diaphorina</taxon>
    </lineage>
</organism>
<sequence>MTIWAIVCCWLLSEPTRLGGDSYNTTCRPTCATPCINSLCTDVNYCSCNPGYAQVNASYCAPVCSSPCINGACVSPEQCHCSPGFQFVNETYCEPYCENCQHGTCTAPSVCECERGFVHNNETNACERICEEVCSNGTCLDNKCHCSEGDSNPYCIIQCDVGYTLNPRTLYCEPECFNCTRGYCLEPNECSCPYNFHLEGGMCMIAEGFHTLYSELVDMYRKKVLFLSCQYDLENQTDISRFRLPFAGYEHSQYKDSICYPSCTPKCINSVCVAPNTCECLSGYTRHSDVECTPVCTNPCQGVCTAPEVCTCNEDHHQINQTHCQPRCEPSCINGFCAAPYTCECWNLYEKVDNTTCRPTCATPCINSLCTDVNYCSCNPGYAQVNASYCAPVCSSPCINGACVFPEQCHCSPGFQFVNETYCEPYCENCQHGTCTAPSVCECESGFVHNNETNACERICEEVCSNGTCLDNKCHCSEGDSNPYCIIQCDVGYTLNPRTLYCEPECFNCTRGYCLEPNECSCPYNFHLEGGMCMIAEGFHTLYSELVDMYRKKVLFLSCQYDLENQTDISRVDMARFNLDTYEVVRCIYNASVNRTCETQCDLEQVKVQGDPVISIRCTLYSDRNQTVKYARLTMRLVNLVMIFIARTNFGRCAYTLKMAAKFVINGYC</sequence>
<accession>A0A3Q0IUZ1</accession>
<reference evidence="4" key="1">
    <citation type="submission" date="2025-08" db="UniProtKB">
        <authorList>
            <consortium name="RefSeq"/>
        </authorList>
    </citation>
    <scope>IDENTIFICATION</scope>
</reference>
<dbReference type="InterPro" id="IPR009030">
    <property type="entry name" value="Growth_fac_rcpt_cys_sf"/>
</dbReference>
<name>A0A3Q0IUZ1_DIACI</name>
<dbReference type="GeneID" id="103510125"/>
<dbReference type="Pfam" id="PF02363">
    <property type="entry name" value="C_tripleX"/>
    <property type="match status" value="11"/>
</dbReference>
<feature type="domain" description="EGF-like" evidence="2">
    <location>
        <begin position="30"/>
        <end position="61"/>
    </location>
</feature>
<feature type="domain" description="EGF-like" evidence="2">
    <location>
        <begin position="360"/>
        <end position="391"/>
    </location>
</feature>
<feature type="signal peptide" evidence="1">
    <location>
        <begin position="1"/>
        <end position="20"/>
    </location>
</feature>
<dbReference type="SMART" id="SM00181">
    <property type="entry name" value="EGF"/>
    <property type="match status" value="13"/>
</dbReference>
<feature type="domain" description="EGF-like" evidence="2">
    <location>
        <begin position="505"/>
        <end position="534"/>
    </location>
</feature>
<proteinExistence type="predicted"/>
<protein>
    <submittedName>
        <fullName evidence="4">Multiple epidermal growth factor-like domains protein 10</fullName>
    </submittedName>
</protein>
<feature type="domain" description="EGF-like" evidence="2">
    <location>
        <begin position="327"/>
        <end position="358"/>
    </location>
</feature>
<evidence type="ECO:0000313" key="4">
    <source>
        <dbReference type="RefSeq" id="XP_026680064.1"/>
    </source>
</evidence>
<evidence type="ECO:0000313" key="3">
    <source>
        <dbReference type="Proteomes" id="UP000079169"/>
    </source>
</evidence>
<evidence type="ECO:0000259" key="2">
    <source>
        <dbReference type="SMART" id="SM00181"/>
    </source>
</evidence>
<feature type="domain" description="EGF-like" evidence="2">
    <location>
        <begin position="129"/>
        <end position="173"/>
    </location>
</feature>
<feature type="domain" description="EGF-like" evidence="2">
    <location>
        <begin position="262"/>
        <end position="293"/>
    </location>
</feature>
<dbReference type="InterPro" id="IPR000742">
    <property type="entry name" value="EGF"/>
</dbReference>
<evidence type="ECO:0000256" key="1">
    <source>
        <dbReference type="SAM" id="SignalP"/>
    </source>
</evidence>
<keyword evidence="1" id="KW-0732">Signal</keyword>
<dbReference type="KEGG" id="dci:103510125"/>
<dbReference type="PANTHER" id="PTHR24047">
    <property type="entry name" value="FI01909P-RELATED"/>
    <property type="match status" value="1"/>
</dbReference>
<feature type="domain" description="EGF-like" evidence="2">
    <location>
        <begin position="63"/>
        <end position="94"/>
    </location>
</feature>
<feature type="domain" description="EGF-like" evidence="2">
    <location>
        <begin position="393"/>
        <end position="424"/>
    </location>
</feature>
<dbReference type="SUPFAM" id="SSF57184">
    <property type="entry name" value="Growth factor receptor domain"/>
    <property type="match status" value="2"/>
</dbReference>
<feature type="domain" description="EGF-like" evidence="2">
    <location>
        <begin position="459"/>
        <end position="503"/>
    </location>
</feature>
<feature type="domain" description="EGF-like" evidence="2">
    <location>
        <begin position="175"/>
        <end position="204"/>
    </location>
</feature>
<dbReference type="PANTHER" id="PTHR24047:SF32">
    <property type="entry name" value="FI01909P-RELATED"/>
    <property type="match status" value="1"/>
</dbReference>